<comment type="caution">
    <text evidence="2">The sequence shown here is derived from an EMBL/GenBank/DDBJ whole genome shotgun (WGS) entry which is preliminary data.</text>
</comment>
<reference evidence="2 3" key="1">
    <citation type="submission" date="2024-04" db="EMBL/GenBank/DDBJ databases">
        <title>A novel species isolated from cricket.</title>
        <authorList>
            <person name="Wang H.-C."/>
        </authorList>
    </citation>
    <scope>NUCLEOTIDE SEQUENCE [LARGE SCALE GENOMIC DNA]</scope>
    <source>
        <strain evidence="2 3">WL0021</strain>
    </source>
</reference>
<dbReference type="RefSeq" id="WP_346336376.1">
    <property type="nucleotide sequence ID" value="NZ_JBBYXI010000002.1"/>
</dbReference>
<protein>
    <recommendedName>
        <fullName evidence="4">Lipoprotein</fullName>
    </recommendedName>
</protein>
<accession>A0ABV0BJP5</accession>
<evidence type="ECO:0000256" key="1">
    <source>
        <dbReference type="SAM" id="SignalP"/>
    </source>
</evidence>
<evidence type="ECO:0000313" key="2">
    <source>
        <dbReference type="EMBL" id="MEN3930366.1"/>
    </source>
</evidence>
<dbReference type="PROSITE" id="PS51257">
    <property type="entry name" value="PROKAR_LIPOPROTEIN"/>
    <property type="match status" value="1"/>
</dbReference>
<keyword evidence="3" id="KW-1185">Reference proteome</keyword>
<evidence type="ECO:0000313" key="3">
    <source>
        <dbReference type="Proteomes" id="UP001418637"/>
    </source>
</evidence>
<feature type="chain" id="PRO_5047378494" description="Lipoprotein" evidence="1">
    <location>
        <begin position="21"/>
        <end position="170"/>
    </location>
</feature>
<gene>
    <name evidence="2" type="ORF">WJT86_04725</name>
</gene>
<organism evidence="2 3">
    <name type="scientific">Hohaiivirga grylli</name>
    <dbReference type="NCBI Taxonomy" id="3133970"/>
    <lineage>
        <taxon>Bacteria</taxon>
        <taxon>Pseudomonadati</taxon>
        <taxon>Pseudomonadota</taxon>
        <taxon>Alphaproteobacteria</taxon>
        <taxon>Hyphomicrobiales</taxon>
        <taxon>Methylobacteriaceae</taxon>
        <taxon>Hohaiivirga</taxon>
    </lineage>
</organism>
<evidence type="ECO:0008006" key="4">
    <source>
        <dbReference type="Google" id="ProtNLM"/>
    </source>
</evidence>
<dbReference type="Proteomes" id="UP001418637">
    <property type="component" value="Unassembled WGS sequence"/>
</dbReference>
<feature type="signal peptide" evidence="1">
    <location>
        <begin position="1"/>
        <end position="20"/>
    </location>
</feature>
<keyword evidence="1" id="KW-0732">Signal</keyword>
<sequence>MKKLIALAGLSLLVAACSSAEEGTNTASNLFFFNKTEAPEVAKPPTETIYCPRVDVYEGGGYTTTNAGGQASIIDTARECHLREDGSVRVKVGVAGRVVLASGSSGRYSVPVHYRIKVGDRVLAQRSQTATALVGSERRSGEFASVQEGFIVPAAHLDTFTIEVGIGGRR</sequence>
<dbReference type="EMBL" id="JBBYXI010000002">
    <property type="protein sequence ID" value="MEN3930366.1"/>
    <property type="molecule type" value="Genomic_DNA"/>
</dbReference>
<name>A0ABV0BJP5_9HYPH</name>
<proteinExistence type="predicted"/>